<reference evidence="1" key="1">
    <citation type="journal article" date="2020" name="Nature">
        <title>Giant virus diversity and host interactions through global metagenomics.</title>
        <authorList>
            <person name="Schulz F."/>
            <person name="Roux S."/>
            <person name="Paez-Espino D."/>
            <person name="Jungbluth S."/>
            <person name="Walsh D.A."/>
            <person name="Denef V.J."/>
            <person name="McMahon K.D."/>
            <person name="Konstantinidis K.T."/>
            <person name="Eloe-Fadrosh E.A."/>
            <person name="Kyrpides N.C."/>
            <person name="Woyke T."/>
        </authorList>
    </citation>
    <scope>NUCLEOTIDE SEQUENCE</scope>
    <source>
        <strain evidence="1">GVMAG-S-1101171-110</strain>
    </source>
</reference>
<sequence>MPSLHRGVDIVDGIPVYLKSGVMYAFQPEIPGAVKDGIRVGTYNPETKKATWETSVTTDSWLETFRVSQTPRSRK</sequence>
<proteinExistence type="predicted"/>
<accession>A0A6C0K5D2</accession>
<dbReference type="AlphaFoldDB" id="A0A6C0K5D2"/>
<evidence type="ECO:0000313" key="1">
    <source>
        <dbReference type="EMBL" id="QHU12361.1"/>
    </source>
</evidence>
<dbReference type="EMBL" id="MN740799">
    <property type="protein sequence ID" value="QHU12361.1"/>
    <property type="molecule type" value="Genomic_DNA"/>
</dbReference>
<organism evidence="1">
    <name type="scientific">viral metagenome</name>
    <dbReference type="NCBI Taxonomy" id="1070528"/>
    <lineage>
        <taxon>unclassified sequences</taxon>
        <taxon>metagenomes</taxon>
        <taxon>organismal metagenomes</taxon>
    </lineage>
</organism>
<protein>
    <submittedName>
        <fullName evidence="1">Uncharacterized protein</fullName>
    </submittedName>
</protein>
<name>A0A6C0K5D2_9ZZZZ</name>